<gene>
    <name evidence="5" type="ORF">NQ317_013598</name>
</gene>
<dbReference type="EMBL" id="JAPWTJ010002876">
    <property type="protein sequence ID" value="KAJ8964184.1"/>
    <property type="molecule type" value="Genomic_DNA"/>
</dbReference>
<protein>
    <recommendedName>
        <fullName evidence="3">Protein C10</fullName>
    </recommendedName>
</protein>
<evidence type="ECO:0000313" key="6">
    <source>
        <dbReference type="Proteomes" id="UP001162164"/>
    </source>
</evidence>
<dbReference type="InterPro" id="IPR026317">
    <property type="entry name" value="P_C10"/>
</dbReference>
<reference evidence="5" key="1">
    <citation type="journal article" date="2023" name="Insect Mol. Biol.">
        <title>Genome sequencing provides insights into the evolution of gene families encoding plant cell wall-degrading enzymes in longhorned beetles.</title>
        <authorList>
            <person name="Shin N.R."/>
            <person name="Okamura Y."/>
            <person name="Kirsch R."/>
            <person name="Pauchet Y."/>
        </authorList>
    </citation>
    <scope>NUCLEOTIDE SEQUENCE</scope>
    <source>
        <strain evidence="5">MMC_N1</strain>
    </source>
</reference>
<comment type="similarity">
    <text evidence="2">Belongs to the UPF0456 family.</text>
</comment>
<dbReference type="Pfam" id="PF14974">
    <property type="entry name" value="P_C10"/>
    <property type="match status" value="1"/>
</dbReference>
<sequence length="139" mass="16021">MPISETTSLSSELAMDILKKTLEELKTPEIIKKLEEVKNNVGNEMLKMMQYVFPIVMQVEMDVIKHFGYPEGKDGMIKFSQSLRNLEREDTEICRLHSLIKAYYWSPVSVHTSNESSEEKTAVVSEIWKLTKNHLPSNS</sequence>
<evidence type="ECO:0000313" key="5">
    <source>
        <dbReference type="EMBL" id="KAJ8964184.1"/>
    </source>
</evidence>
<dbReference type="PANTHER" id="PTHR13463:SF3">
    <property type="entry name" value="PROTEIN C10"/>
    <property type="match status" value="1"/>
</dbReference>
<evidence type="ECO:0000256" key="1">
    <source>
        <dbReference type="ARBA" id="ARBA00004496"/>
    </source>
</evidence>
<comment type="subcellular location">
    <subcellularLocation>
        <location evidence="1">Cytoplasm</location>
    </subcellularLocation>
</comment>
<dbReference type="PANTHER" id="PTHR13463">
    <property type="entry name" value="PROTEIN C10"/>
    <property type="match status" value="1"/>
</dbReference>
<keyword evidence="6" id="KW-1185">Reference proteome</keyword>
<name>A0ABQ9ISI5_9CUCU</name>
<comment type="caution">
    <text evidence="5">The sequence shown here is derived from an EMBL/GenBank/DDBJ whole genome shotgun (WGS) entry which is preliminary data.</text>
</comment>
<organism evidence="5 6">
    <name type="scientific">Molorchus minor</name>
    <dbReference type="NCBI Taxonomy" id="1323400"/>
    <lineage>
        <taxon>Eukaryota</taxon>
        <taxon>Metazoa</taxon>
        <taxon>Ecdysozoa</taxon>
        <taxon>Arthropoda</taxon>
        <taxon>Hexapoda</taxon>
        <taxon>Insecta</taxon>
        <taxon>Pterygota</taxon>
        <taxon>Neoptera</taxon>
        <taxon>Endopterygota</taxon>
        <taxon>Coleoptera</taxon>
        <taxon>Polyphaga</taxon>
        <taxon>Cucujiformia</taxon>
        <taxon>Chrysomeloidea</taxon>
        <taxon>Cerambycidae</taxon>
        <taxon>Lamiinae</taxon>
        <taxon>Monochamini</taxon>
        <taxon>Molorchus</taxon>
    </lineage>
</organism>
<keyword evidence="4" id="KW-0963">Cytoplasm</keyword>
<evidence type="ECO:0000256" key="4">
    <source>
        <dbReference type="ARBA" id="ARBA00022490"/>
    </source>
</evidence>
<accession>A0ABQ9ISI5</accession>
<evidence type="ECO:0000256" key="3">
    <source>
        <dbReference type="ARBA" id="ARBA00020502"/>
    </source>
</evidence>
<dbReference type="Proteomes" id="UP001162164">
    <property type="component" value="Unassembled WGS sequence"/>
</dbReference>
<proteinExistence type="inferred from homology"/>
<evidence type="ECO:0000256" key="2">
    <source>
        <dbReference type="ARBA" id="ARBA00007083"/>
    </source>
</evidence>